<keyword evidence="6 10" id="KW-1133">Transmembrane helix</keyword>
<feature type="transmembrane region" description="Helical" evidence="11">
    <location>
        <begin position="97"/>
        <end position="121"/>
    </location>
</feature>
<keyword evidence="3" id="KW-1003">Cell membrane</keyword>
<proteinExistence type="inferred from homology"/>
<dbReference type="InterPro" id="IPR000644">
    <property type="entry name" value="CBS_dom"/>
</dbReference>
<feature type="domain" description="CBS" evidence="12">
    <location>
        <begin position="208"/>
        <end position="267"/>
    </location>
</feature>
<feature type="domain" description="CNNM transmembrane" evidence="13">
    <location>
        <begin position="1"/>
        <end position="189"/>
    </location>
</feature>
<keyword evidence="4 10" id="KW-0812">Transmembrane</keyword>
<dbReference type="AlphaFoldDB" id="A0A0E2E382"/>
<comment type="caution">
    <text evidence="14">The sequence shown here is derived from an EMBL/GenBank/DDBJ whole genome shotgun (WGS) entry which is preliminary data.</text>
</comment>
<dbReference type="SUPFAM" id="SSF54631">
    <property type="entry name" value="CBS-domain pair"/>
    <property type="match status" value="1"/>
</dbReference>
<dbReference type="Gene3D" id="3.30.465.10">
    <property type="match status" value="1"/>
</dbReference>
<dbReference type="CDD" id="cd04590">
    <property type="entry name" value="CBS_pair_CorC_HlyC_assoc"/>
    <property type="match status" value="1"/>
</dbReference>
<dbReference type="GO" id="GO:0050660">
    <property type="term" value="F:flavin adenine dinucleotide binding"/>
    <property type="evidence" value="ECO:0007669"/>
    <property type="project" value="InterPro"/>
</dbReference>
<feature type="domain" description="CBS" evidence="12">
    <location>
        <begin position="272"/>
        <end position="329"/>
    </location>
</feature>
<evidence type="ECO:0000256" key="11">
    <source>
        <dbReference type="SAM" id="Phobius"/>
    </source>
</evidence>
<accession>A0A0E2E382</accession>
<evidence type="ECO:0000256" key="7">
    <source>
        <dbReference type="ARBA" id="ARBA00023122"/>
    </source>
</evidence>
<dbReference type="InterPro" id="IPR016169">
    <property type="entry name" value="FAD-bd_PCMH_sub2"/>
</dbReference>
<dbReference type="InterPro" id="IPR005170">
    <property type="entry name" value="Transptr-assoc_dom"/>
</dbReference>
<dbReference type="Proteomes" id="UP000011705">
    <property type="component" value="Chromosome"/>
</dbReference>
<dbReference type="SMART" id="SM01091">
    <property type="entry name" value="CorC_HlyC"/>
    <property type="match status" value="1"/>
</dbReference>
<evidence type="ECO:0000259" key="12">
    <source>
        <dbReference type="PROSITE" id="PS51371"/>
    </source>
</evidence>
<evidence type="ECO:0000313" key="14">
    <source>
        <dbReference type="EMBL" id="EMB32518.1"/>
    </source>
</evidence>
<dbReference type="InterPro" id="IPR046342">
    <property type="entry name" value="CBS_dom_sf"/>
</dbReference>
<comment type="subcellular location">
    <subcellularLocation>
        <location evidence="1">Cell membrane</location>
        <topology evidence="1">Multi-pass membrane protein</topology>
    </subcellularLocation>
</comment>
<protein>
    <recommendedName>
        <fullName evidence="15">CBS domain-containing protein</fullName>
    </recommendedName>
</protein>
<evidence type="ECO:0000256" key="1">
    <source>
        <dbReference type="ARBA" id="ARBA00004651"/>
    </source>
</evidence>
<comment type="similarity">
    <text evidence="2">Belongs to the UPF0053 family.</text>
</comment>
<dbReference type="Pfam" id="PF00571">
    <property type="entry name" value="CBS"/>
    <property type="match status" value="2"/>
</dbReference>
<dbReference type="PANTHER" id="PTHR22777:SF32">
    <property type="entry name" value="UPF0053 INNER MEMBRANE PROTEIN YFJD"/>
    <property type="match status" value="1"/>
</dbReference>
<keyword evidence="5" id="KW-0677">Repeat</keyword>
<gene>
    <name evidence="14" type="ORF">HMPREF9726_01742</name>
</gene>
<keyword evidence="7 9" id="KW-0129">CBS domain</keyword>
<evidence type="ECO:0000259" key="13">
    <source>
        <dbReference type="PROSITE" id="PS51846"/>
    </source>
</evidence>
<dbReference type="GO" id="GO:0005886">
    <property type="term" value="C:plasma membrane"/>
    <property type="evidence" value="ECO:0007669"/>
    <property type="project" value="UniProtKB-SubCell"/>
</dbReference>
<evidence type="ECO:0000256" key="2">
    <source>
        <dbReference type="ARBA" id="ARBA00006337"/>
    </source>
</evidence>
<reference evidence="14" key="1">
    <citation type="submission" date="2012-01" db="EMBL/GenBank/DDBJ databases">
        <title>The Genome Sequence of Treponema denticola H-22.</title>
        <authorList>
            <consortium name="The Broad Institute Genome Sequencing Platform"/>
            <person name="Earl A."/>
            <person name="Ward D."/>
            <person name="Feldgarden M."/>
            <person name="Gevers D."/>
            <person name="Blanton J.M."/>
            <person name="Fenno C.J."/>
            <person name="Baranova O.V."/>
            <person name="Mathney J."/>
            <person name="Dewhirst F.E."/>
            <person name="Izard J."/>
            <person name="Young S.K."/>
            <person name="Zeng Q."/>
            <person name="Gargeya S."/>
            <person name="Fitzgerald M."/>
            <person name="Haas B."/>
            <person name="Abouelleil A."/>
            <person name="Alvarado L."/>
            <person name="Arachchi H.M."/>
            <person name="Berlin A."/>
            <person name="Chapman S.B."/>
            <person name="Gearin G."/>
            <person name="Goldberg J."/>
            <person name="Griggs A."/>
            <person name="Gujja S."/>
            <person name="Hansen M."/>
            <person name="Heiman D."/>
            <person name="Howarth C."/>
            <person name="Larimer J."/>
            <person name="Lui A."/>
            <person name="MacDonald P.J.P."/>
            <person name="McCowen C."/>
            <person name="Montmayeur A."/>
            <person name="Murphy C."/>
            <person name="Neiman D."/>
            <person name="Pearson M."/>
            <person name="Priest M."/>
            <person name="Roberts A."/>
            <person name="Saif S."/>
            <person name="Shea T."/>
            <person name="Sisk P."/>
            <person name="Stolte C."/>
            <person name="Sykes S."/>
            <person name="Wortman J."/>
            <person name="Nusbaum C."/>
            <person name="Birren B."/>
        </authorList>
    </citation>
    <scope>NUCLEOTIDE SEQUENCE [LARGE SCALE GENOMIC DNA]</scope>
    <source>
        <strain evidence="14">H-22</strain>
    </source>
</reference>
<evidence type="ECO:0008006" key="15">
    <source>
        <dbReference type="Google" id="ProtNLM"/>
    </source>
</evidence>
<dbReference type="PANTHER" id="PTHR22777">
    <property type="entry name" value="HEMOLYSIN-RELATED"/>
    <property type="match status" value="1"/>
</dbReference>
<dbReference type="Pfam" id="PF03471">
    <property type="entry name" value="CorC_HlyC"/>
    <property type="match status" value="1"/>
</dbReference>
<dbReference type="Gene3D" id="3.10.580.10">
    <property type="entry name" value="CBS-domain"/>
    <property type="match status" value="1"/>
</dbReference>
<sequence>MKFELALMIIEFITLLFCAFFFSATETAITAITRTEYKAIKKSRTKKSRRLAFLIERKDEIVSATLIGTNFVNTLSSALITAFVIDMYGQQHIPAATAITTVLIIIFAEILPKAVAAYNAVEITKTFLVPLSVVRLFLKPFIFVFSLMSNFIIKLVSKKQNNQNSELSEDYLETLINISLADGTFQTGEHELIKRAVRLHELKLQSIMTKKEDIVSLDINSSLENMVSIFRKTMFSRLPVYKGEKDKIIGSVHYKDILFYRSHNAEMDINKIIRRALFIPKTANIFSAIKTMSKNKRNMAFVIDEYGSTAGLITIDDISTAIFGSIQDEYSKTKTNPLSGMKIVDGTHILIPGAVPIIQLNSILNTDFHSDYNDTIGGLILETAEYLPKEGELITIGEVDFKVEKVETSKIISLIADVSKLTAGAQFPKAFQ</sequence>
<dbReference type="InterPro" id="IPR044751">
    <property type="entry name" value="Ion_transp-like_CBS"/>
</dbReference>
<keyword evidence="8 10" id="KW-0472">Membrane</keyword>
<evidence type="ECO:0000256" key="5">
    <source>
        <dbReference type="ARBA" id="ARBA00022737"/>
    </source>
</evidence>
<dbReference type="RefSeq" id="WP_002684937.1">
    <property type="nucleotide sequence ID" value="NZ_CM001795.1"/>
</dbReference>
<evidence type="ECO:0000256" key="10">
    <source>
        <dbReference type="PROSITE-ProRule" id="PRU01193"/>
    </source>
</evidence>
<organism evidence="14">
    <name type="scientific">Treponema denticola H-22</name>
    <dbReference type="NCBI Taxonomy" id="999432"/>
    <lineage>
        <taxon>Bacteria</taxon>
        <taxon>Pseudomonadati</taxon>
        <taxon>Spirochaetota</taxon>
        <taxon>Spirochaetia</taxon>
        <taxon>Spirochaetales</taxon>
        <taxon>Treponemataceae</taxon>
        <taxon>Treponema</taxon>
    </lineage>
</organism>
<evidence type="ECO:0000256" key="3">
    <source>
        <dbReference type="ARBA" id="ARBA00022475"/>
    </source>
</evidence>
<feature type="transmembrane region" description="Helical" evidence="11">
    <location>
        <begin position="133"/>
        <end position="153"/>
    </location>
</feature>
<name>A0A0E2E382_TREDN</name>
<evidence type="ECO:0000256" key="9">
    <source>
        <dbReference type="PROSITE-ProRule" id="PRU00703"/>
    </source>
</evidence>
<dbReference type="PATRIC" id="fig|999432.5.peg.1806"/>
<dbReference type="InterPro" id="IPR002550">
    <property type="entry name" value="CNNM"/>
</dbReference>
<evidence type="ECO:0000256" key="6">
    <source>
        <dbReference type="ARBA" id="ARBA00022989"/>
    </source>
</evidence>
<dbReference type="PROSITE" id="PS51846">
    <property type="entry name" value="CNNM"/>
    <property type="match status" value="1"/>
</dbReference>
<dbReference type="EMBL" id="AGDV01000014">
    <property type="protein sequence ID" value="EMB32518.1"/>
    <property type="molecule type" value="Genomic_DNA"/>
</dbReference>
<dbReference type="PROSITE" id="PS51371">
    <property type="entry name" value="CBS"/>
    <property type="match status" value="2"/>
</dbReference>
<dbReference type="SUPFAM" id="SSF56176">
    <property type="entry name" value="FAD-binding/transporter-associated domain-like"/>
    <property type="match status" value="1"/>
</dbReference>
<dbReference type="Pfam" id="PF01595">
    <property type="entry name" value="CNNM"/>
    <property type="match status" value="1"/>
</dbReference>
<feature type="transmembrane region" description="Helical" evidence="11">
    <location>
        <begin position="61"/>
        <end position="85"/>
    </location>
</feature>
<dbReference type="HOGENOM" id="CLU_015237_4_1_12"/>
<dbReference type="InterPro" id="IPR036318">
    <property type="entry name" value="FAD-bd_PCMH-like_sf"/>
</dbReference>
<evidence type="ECO:0000256" key="8">
    <source>
        <dbReference type="ARBA" id="ARBA00023136"/>
    </source>
</evidence>
<evidence type="ECO:0000256" key="4">
    <source>
        <dbReference type="ARBA" id="ARBA00022692"/>
    </source>
</evidence>